<evidence type="ECO:0000313" key="6">
    <source>
        <dbReference type="EMBL" id="SEA66305.1"/>
    </source>
</evidence>
<dbReference type="GO" id="GO:0006796">
    <property type="term" value="P:phosphate-containing compound metabolic process"/>
    <property type="evidence" value="ECO:0007669"/>
    <property type="project" value="InterPro"/>
</dbReference>
<gene>
    <name evidence="6" type="ORF">SAMN05660909_02886</name>
</gene>
<dbReference type="GO" id="GO:0004427">
    <property type="term" value="F:inorganic diphosphate phosphatase activity"/>
    <property type="evidence" value="ECO:0007669"/>
    <property type="project" value="UniProtKB-EC"/>
</dbReference>
<dbReference type="GO" id="GO:0000287">
    <property type="term" value="F:magnesium ion binding"/>
    <property type="evidence" value="ECO:0007669"/>
    <property type="project" value="InterPro"/>
</dbReference>
<dbReference type="Pfam" id="PF00719">
    <property type="entry name" value="Pyrophosphatase"/>
    <property type="match status" value="1"/>
</dbReference>
<keyword evidence="7" id="KW-1185">Reference proteome</keyword>
<dbReference type="OrthoDB" id="5187599at2"/>
<evidence type="ECO:0000256" key="5">
    <source>
        <dbReference type="ARBA" id="ARBA00022842"/>
    </source>
</evidence>
<keyword evidence="5" id="KW-0460">Magnesium</keyword>
<dbReference type="RefSeq" id="WP_089762635.1">
    <property type="nucleotide sequence ID" value="NZ_BKAT01000018.1"/>
</dbReference>
<organism evidence="6 7">
    <name type="scientific">Chitinophaga terrae</name>
    <name type="common">ex Kim and Jung 2007</name>
    <dbReference type="NCBI Taxonomy" id="408074"/>
    <lineage>
        <taxon>Bacteria</taxon>
        <taxon>Pseudomonadati</taxon>
        <taxon>Bacteroidota</taxon>
        <taxon>Chitinophagia</taxon>
        <taxon>Chitinophagales</taxon>
        <taxon>Chitinophagaceae</taxon>
        <taxon>Chitinophaga</taxon>
    </lineage>
</organism>
<keyword evidence="3" id="KW-0479">Metal-binding</keyword>
<keyword evidence="4" id="KW-0378">Hydrolase</keyword>
<evidence type="ECO:0000256" key="4">
    <source>
        <dbReference type="ARBA" id="ARBA00022801"/>
    </source>
</evidence>
<dbReference type="InterPro" id="IPR036649">
    <property type="entry name" value="Pyrophosphatase_sf"/>
</dbReference>
<sequence length="159" mass="17894">MIIKELPVVIETPRGSSEKYDFDPISKFFVLNKILPAGMVFPYDFGFILGTKGEDGDPLDALVISEFKSFPGCLIKCRLLGAIKAQQREKDGTVVRNDRYIAVPVMSKAYKGVDAISTQAIKELEHFFISYNELEGKEFMPQGYIEAAPAYEQIKFPEK</sequence>
<evidence type="ECO:0000313" key="7">
    <source>
        <dbReference type="Proteomes" id="UP000199656"/>
    </source>
</evidence>
<evidence type="ECO:0000256" key="1">
    <source>
        <dbReference type="ARBA" id="ARBA00001946"/>
    </source>
</evidence>
<protein>
    <recommendedName>
        <fullName evidence="2">inorganic diphosphatase</fullName>
        <ecNumber evidence="2">3.6.1.1</ecNumber>
    </recommendedName>
</protein>
<comment type="cofactor">
    <cofactor evidence="1">
        <name>Mg(2+)</name>
        <dbReference type="ChEBI" id="CHEBI:18420"/>
    </cofactor>
</comment>
<accession>A0A1H4D0N6</accession>
<dbReference type="Gene3D" id="3.90.80.10">
    <property type="entry name" value="Inorganic pyrophosphatase"/>
    <property type="match status" value="1"/>
</dbReference>
<dbReference type="EMBL" id="FNRL01000012">
    <property type="protein sequence ID" value="SEA66305.1"/>
    <property type="molecule type" value="Genomic_DNA"/>
</dbReference>
<reference evidence="7" key="1">
    <citation type="submission" date="2016-10" db="EMBL/GenBank/DDBJ databases">
        <authorList>
            <person name="Varghese N."/>
            <person name="Submissions S."/>
        </authorList>
    </citation>
    <scope>NUCLEOTIDE SEQUENCE [LARGE SCALE GENOMIC DNA]</scope>
    <source>
        <strain evidence="7">DSM 23920</strain>
    </source>
</reference>
<dbReference type="EC" id="3.6.1.1" evidence="2"/>
<dbReference type="GO" id="GO:0005737">
    <property type="term" value="C:cytoplasm"/>
    <property type="evidence" value="ECO:0007669"/>
    <property type="project" value="InterPro"/>
</dbReference>
<dbReference type="PROSITE" id="PS00387">
    <property type="entry name" value="PPASE"/>
    <property type="match status" value="1"/>
</dbReference>
<name>A0A1H4D0N6_9BACT</name>
<dbReference type="PANTHER" id="PTHR10286">
    <property type="entry name" value="INORGANIC PYROPHOSPHATASE"/>
    <property type="match status" value="1"/>
</dbReference>
<dbReference type="STRING" id="408074.SAMN05660909_02886"/>
<dbReference type="InterPro" id="IPR008162">
    <property type="entry name" value="Pyrophosphatase"/>
</dbReference>
<proteinExistence type="predicted"/>
<evidence type="ECO:0000256" key="3">
    <source>
        <dbReference type="ARBA" id="ARBA00022723"/>
    </source>
</evidence>
<dbReference type="Proteomes" id="UP000199656">
    <property type="component" value="Unassembled WGS sequence"/>
</dbReference>
<dbReference type="SUPFAM" id="SSF50324">
    <property type="entry name" value="Inorganic pyrophosphatase"/>
    <property type="match status" value="1"/>
</dbReference>
<dbReference type="AlphaFoldDB" id="A0A1H4D0N6"/>
<evidence type="ECO:0000256" key="2">
    <source>
        <dbReference type="ARBA" id="ARBA00012146"/>
    </source>
</evidence>